<evidence type="ECO:0000256" key="1">
    <source>
        <dbReference type="SAM" id="MobiDB-lite"/>
    </source>
</evidence>
<feature type="region of interest" description="Disordered" evidence="1">
    <location>
        <begin position="1"/>
        <end position="35"/>
    </location>
</feature>
<feature type="compositionally biased region" description="Polar residues" evidence="1">
    <location>
        <begin position="19"/>
        <end position="28"/>
    </location>
</feature>
<proteinExistence type="predicted"/>
<evidence type="ECO:0000313" key="3">
    <source>
        <dbReference type="Proteomes" id="UP001642483"/>
    </source>
</evidence>
<name>A0ABP0GCH5_CLALP</name>
<accession>A0ABP0GCH5</accession>
<reference evidence="2 3" key="1">
    <citation type="submission" date="2024-02" db="EMBL/GenBank/DDBJ databases">
        <authorList>
            <person name="Daric V."/>
            <person name="Darras S."/>
        </authorList>
    </citation>
    <scope>NUCLEOTIDE SEQUENCE [LARGE SCALE GENOMIC DNA]</scope>
</reference>
<feature type="compositionally biased region" description="Polar residues" evidence="1">
    <location>
        <begin position="1"/>
        <end position="11"/>
    </location>
</feature>
<dbReference type="Proteomes" id="UP001642483">
    <property type="component" value="Unassembled WGS sequence"/>
</dbReference>
<protein>
    <submittedName>
        <fullName evidence="2">Uncharacterized protein</fullName>
    </submittedName>
</protein>
<dbReference type="EMBL" id="CAWYQH010000108">
    <property type="protein sequence ID" value="CAK8689499.1"/>
    <property type="molecule type" value="Genomic_DNA"/>
</dbReference>
<gene>
    <name evidence="2" type="ORF">CVLEPA_LOCUS21495</name>
</gene>
<evidence type="ECO:0000313" key="2">
    <source>
        <dbReference type="EMBL" id="CAK8689499.1"/>
    </source>
</evidence>
<keyword evidence="3" id="KW-1185">Reference proteome</keyword>
<organism evidence="2 3">
    <name type="scientific">Clavelina lepadiformis</name>
    <name type="common">Light-bulb sea squirt</name>
    <name type="synonym">Ascidia lepadiformis</name>
    <dbReference type="NCBI Taxonomy" id="159417"/>
    <lineage>
        <taxon>Eukaryota</taxon>
        <taxon>Metazoa</taxon>
        <taxon>Chordata</taxon>
        <taxon>Tunicata</taxon>
        <taxon>Ascidiacea</taxon>
        <taxon>Aplousobranchia</taxon>
        <taxon>Clavelinidae</taxon>
        <taxon>Clavelina</taxon>
    </lineage>
</organism>
<comment type="caution">
    <text evidence="2">The sequence shown here is derived from an EMBL/GenBank/DDBJ whole genome shotgun (WGS) entry which is preliminary data.</text>
</comment>
<sequence>MTNDHPTTKSNVAKKMDNTSHTSESGQEQIDERLGHPDILREMETFLRPQTFLTLITKNQTVTQLNSLVTECTIPVAMTRKRAVLQTTQVDRNAVFPKPRKISSS</sequence>